<dbReference type="Gene3D" id="3.40.50.1820">
    <property type="entry name" value="alpha/beta hydrolase"/>
    <property type="match status" value="1"/>
</dbReference>
<name>A0A095ZK93_9CORY</name>
<feature type="compositionally biased region" description="Basic and acidic residues" evidence="1">
    <location>
        <begin position="301"/>
        <end position="316"/>
    </location>
</feature>
<dbReference type="eggNOG" id="COG3319">
    <property type="taxonomic scope" value="Bacteria"/>
</dbReference>
<dbReference type="RefSeq" id="WP_035119695.1">
    <property type="nucleotide sequence ID" value="NZ_JRNE01000008.1"/>
</dbReference>
<feature type="region of interest" description="Disordered" evidence="1">
    <location>
        <begin position="301"/>
        <end position="339"/>
    </location>
</feature>
<evidence type="ECO:0000259" key="2">
    <source>
        <dbReference type="PROSITE" id="PS50075"/>
    </source>
</evidence>
<dbReference type="Proteomes" id="UP000029548">
    <property type="component" value="Unassembled WGS sequence"/>
</dbReference>
<evidence type="ECO:0000256" key="1">
    <source>
        <dbReference type="SAM" id="MobiDB-lite"/>
    </source>
</evidence>
<reference evidence="3 4" key="1">
    <citation type="submission" date="2014-07" db="EMBL/GenBank/DDBJ databases">
        <authorList>
            <person name="McCorrison J."/>
            <person name="Sanka R."/>
            <person name="Torralba M."/>
            <person name="Gillis M."/>
            <person name="Haft D.H."/>
            <person name="Methe B."/>
            <person name="Sutton G."/>
            <person name="Nelson K.E."/>
        </authorList>
    </citation>
    <scope>NUCLEOTIDE SEQUENCE [LARGE SCALE GENOMIC DNA]</scope>
    <source>
        <strain evidence="3 4">DNF00450</strain>
    </source>
</reference>
<proteinExistence type="predicted"/>
<dbReference type="InterPro" id="IPR036736">
    <property type="entry name" value="ACP-like_sf"/>
</dbReference>
<feature type="compositionally biased region" description="Low complexity" evidence="1">
    <location>
        <begin position="72"/>
        <end position="90"/>
    </location>
</feature>
<accession>A0A095ZK93</accession>
<organism evidence="3 4">
    <name type="scientific">Corynebacterium freneyi DNF00450</name>
    <dbReference type="NCBI Taxonomy" id="1287475"/>
    <lineage>
        <taxon>Bacteria</taxon>
        <taxon>Bacillati</taxon>
        <taxon>Actinomycetota</taxon>
        <taxon>Actinomycetes</taxon>
        <taxon>Mycobacteriales</taxon>
        <taxon>Corynebacteriaceae</taxon>
        <taxon>Corynebacterium</taxon>
    </lineage>
</organism>
<gene>
    <name evidence="3" type="ORF">HMPREF1650_00725</name>
</gene>
<dbReference type="EMBL" id="JRNE01000008">
    <property type="protein sequence ID" value="KGF19042.1"/>
    <property type="molecule type" value="Genomic_DNA"/>
</dbReference>
<feature type="region of interest" description="Disordered" evidence="1">
    <location>
        <begin position="71"/>
        <end position="97"/>
    </location>
</feature>
<protein>
    <recommendedName>
        <fullName evidence="2">Carrier domain-containing protein</fullName>
    </recommendedName>
</protein>
<dbReference type="InterPro" id="IPR029058">
    <property type="entry name" value="AB_hydrolase_fold"/>
</dbReference>
<dbReference type="InterPro" id="IPR009081">
    <property type="entry name" value="PP-bd_ACP"/>
</dbReference>
<feature type="domain" description="Carrier" evidence="2">
    <location>
        <begin position="1"/>
        <end position="71"/>
    </location>
</feature>
<dbReference type="PROSITE" id="PS50075">
    <property type="entry name" value="CARRIER"/>
    <property type="match status" value="1"/>
</dbReference>
<dbReference type="AlphaFoldDB" id="A0A095ZK93"/>
<dbReference type="SUPFAM" id="SSF47336">
    <property type="entry name" value="ACP-like"/>
    <property type="match status" value="1"/>
</dbReference>
<evidence type="ECO:0000313" key="3">
    <source>
        <dbReference type="EMBL" id="KGF19042.1"/>
    </source>
</evidence>
<dbReference type="Pfam" id="PF00550">
    <property type="entry name" value="PP-binding"/>
    <property type="match status" value="1"/>
</dbReference>
<comment type="caution">
    <text evidence="3">The sequence shown here is derived from an EMBL/GenBank/DDBJ whole genome shotgun (WGS) entry which is preliminary data.</text>
</comment>
<sequence length="339" mass="35516">MIESKKLQELLAGVLGDFDPGKSLIDQGLDSFGAVRVQRGNANQFDVDVPLSEFLRDAPAAELVDTVSRTVGGAAPSPESPARAEAAPGPVDRDSSPLTPVQATYWVGRHGDYPLGGISTRFYPEFDLLHDGDRTAFVGHLEEARNRMVDAEFARRYLQSLQAFADGDVDASSVTADRPAASVARALDASGLSAGEVERRLSVFTRHLAGLAELSAPTLSGVPALLVEVGERSPANSGVGMGVDDGVGVEKLGWGDALPAATEVATVAAHHYSLLNDPALRDVVRLVGGFLARIGDELDAGREEVARPAGDERFGAEHGSGGRPTPAESRTKDSVDGGE</sequence>
<evidence type="ECO:0000313" key="4">
    <source>
        <dbReference type="Proteomes" id="UP000029548"/>
    </source>
</evidence>
<feature type="compositionally biased region" description="Basic and acidic residues" evidence="1">
    <location>
        <begin position="329"/>
        <end position="339"/>
    </location>
</feature>